<evidence type="ECO:0000259" key="2">
    <source>
        <dbReference type="Pfam" id="PF01370"/>
    </source>
</evidence>
<dbReference type="InterPro" id="IPR036291">
    <property type="entry name" value="NAD(P)-bd_dom_sf"/>
</dbReference>
<dbReference type="Pfam" id="PF01370">
    <property type="entry name" value="Epimerase"/>
    <property type="match status" value="1"/>
</dbReference>
<name>A0A2H0UQ94_9BACT</name>
<sequence length="301" mass="32710">MRILVTGGAGFIASHIVDAYILVGHDVAVIDNLSTGSEKNLNPKAKFYNVDIRNHGEVAKVFEDFEPEVVNHHAALVSVVDSVKGAVETYEINVMGTINLLEQCGAVKRFIFSSTGGAMYGLEAVLADESWPNPISNYGVSKLLGEQLIQFYAKEKEFEFVIFRYANVFGPRQNPHGEAGVVAIFSKLLSTGQTPTVYDKDATRDYVFVGDVVKANLLALDGGAGQIMNLGRGQEITNADLFSQMAKLYGFTNEAKFSPARPGEVRRVSLDVSRAKKVLGWQANTDFATGIELVKSDYGAS</sequence>
<comment type="similarity">
    <text evidence="1">Belongs to the NAD(P)-dependent epimerase/dehydratase family.</text>
</comment>
<accession>A0A2H0UQ94</accession>
<evidence type="ECO:0000313" key="4">
    <source>
        <dbReference type="Proteomes" id="UP000230903"/>
    </source>
</evidence>
<feature type="domain" description="NAD-dependent epimerase/dehydratase" evidence="2">
    <location>
        <begin position="3"/>
        <end position="231"/>
    </location>
</feature>
<dbReference type="Gene3D" id="3.90.25.10">
    <property type="entry name" value="UDP-galactose 4-epimerase, domain 1"/>
    <property type="match status" value="1"/>
</dbReference>
<dbReference type="Gene3D" id="3.40.50.720">
    <property type="entry name" value="NAD(P)-binding Rossmann-like Domain"/>
    <property type="match status" value="1"/>
</dbReference>
<dbReference type="InterPro" id="IPR001509">
    <property type="entry name" value="Epimerase_deHydtase"/>
</dbReference>
<proteinExistence type="inferred from homology"/>
<dbReference type="Proteomes" id="UP000230903">
    <property type="component" value="Unassembled WGS sequence"/>
</dbReference>
<protein>
    <submittedName>
        <fullName evidence="3">UDP-glucose 4-epimerase</fullName>
    </submittedName>
</protein>
<dbReference type="AlphaFoldDB" id="A0A2H0UQ94"/>
<evidence type="ECO:0000256" key="1">
    <source>
        <dbReference type="ARBA" id="ARBA00007637"/>
    </source>
</evidence>
<organism evidence="3 4">
    <name type="scientific">Candidatus Harrisonbacteria bacterium CG10_big_fil_rev_8_21_14_0_10_45_28</name>
    <dbReference type="NCBI Taxonomy" id="1974586"/>
    <lineage>
        <taxon>Bacteria</taxon>
        <taxon>Candidatus Harrisoniibacteriota</taxon>
    </lineage>
</organism>
<reference evidence="4" key="1">
    <citation type="submission" date="2017-09" db="EMBL/GenBank/DDBJ databases">
        <title>Depth-based differentiation of microbial function through sediment-hosted aquifers and enrichment of novel symbionts in the deep terrestrial subsurface.</title>
        <authorList>
            <person name="Probst A.J."/>
            <person name="Ladd B."/>
            <person name="Jarett J.K."/>
            <person name="Geller-Mcgrath D.E."/>
            <person name="Sieber C.M.K."/>
            <person name="Emerson J.B."/>
            <person name="Anantharaman K."/>
            <person name="Thomas B.C."/>
            <person name="Malmstrom R."/>
            <person name="Stieglmeier M."/>
            <person name="Klingl A."/>
            <person name="Woyke T."/>
            <person name="Ryan C.M."/>
            <person name="Banfield J.F."/>
        </authorList>
    </citation>
    <scope>NUCLEOTIDE SEQUENCE [LARGE SCALE GENOMIC DNA]</scope>
</reference>
<gene>
    <name evidence="3" type="ORF">COU10_01795</name>
</gene>
<dbReference type="PANTHER" id="PTHR43000">
    <property type="entry name" value="DTDP-D-GLUCOSE 4,6-DEHYDRATASE-RELATED"/>
    <property type="match status" value="1"/>
</dbReference>
<dbReference type="EMBL" id="PFBC01000029">
    <property type="protein sequence ID" value="PIR87955.1"/>
    <property type="molecule type" value="Genomic_DNA"/>
</dbReference>
<dbReference type="SUPFAM" id="SSF51735">
    <property type="entry name" value="NAD(P)-binding Rossmann-fold domains"/>
    <property type="match status" value="1"/>
</dbReference>
<comment type="caution">
    <text evidence="3">The sequence shown here is derived from an EMBL/GenBank/DDBJ whole genome shotgun (WGS) entry which is preliminary data.</text>
</comment>
<evidence type="ECO:0000313" key="3">
    <source>
        <dbReference type="EMBL" id="PIR87955.1"/>
    </source>
</evidence>